<name>A0A1E5QR79_9CYAN</name>
<dbReference type="STRING" id="1781255.BH720_00445"/>
<dbReference type="AlphaFoldDB" id="A0A1E5QR79"/>
<dbReference type="RefSeq" id="WP_069965176.1">
    <property type="nucleotide sequence ID" value="NZ_CM124774.1"/>
</dbReference>
<reference evidence="1" key="1">
    <citation type="submission" date="2016-09" db="EMBL/GenBank/DDBJ databases">
        <title>Draft genome of thermotolerant cyanobacterium Desertifilum sp. strain IPPAS B-1220.</title>
        <authorList>
            <person name="Sinetova M.A."/>
            <person name="Bolakhan K."/>
            <person name="Zayadan B.K."/>
            <person name="Mironov K.S."/>
            <person name="Ustinova V."/>
            <person name="Kupriyanova E.V."/>
            <person name="Sidorov R.A."/>
            <person name="Skrypnik A.N."/>
            <person name="Gogoleva N.E."/>
            <person name="Gogolev Y.V."/>
            <person name="Los D.A."/>
        </authorList>
    </citation>
    <scope>NUCLEOTIDE SEQUENCE [LARGE SCALE GENOMIC DNA]</scope>
    <source>
        <strain evidence="1">IPPAS B-1220</strain>
    </source>
</reference>
<protein>
    <recommendedName>
        <fullName evidence="2">DUF4276 domain-containing protein</fullName>
    </recommendedName>
</protein>
<sequence length="228" mass="26240">MVRLYLFAEGQTEQTFADNLIKPHLAQYQVFMHNPVLIAHAKKKGRVHRGGGHNYIPMKNDIMRFLKQEKSSEVFFTTMIDLYAIDPDFPGLAEAESIRQDPLRRVEFLEQRFAADIGDKRFIPYIQLHEYEAYLFSDPACFEYLSAESTKEIEALQSVANQYQTPELINDGQQTAPSKRIMAQFPDYEKAKSTFGPQLAERIGLQVIRSTCPHFNKWLSKLESLGGE</sequence>
<comment type="caution">
    <text evidence="1">The sequence shown here is derived from an EMBL/GenBank/DDBJ whole genome shotgun (WGS) entry which is preliminary data.</text>
</comment>
<dbReference type="EMBL" id="MJGC01000010">
    <property type="protein sequence ID" value="OEJ77180.1"/>
    <property type="molecule type" value="Genomic_DNA"/>
</dbReference>
<organism evidence="1">
    <name type="scientific">Desertifilum tharense IPPAS B-1220</name>
    <dbReference type="NCBI Taxonomy" id="1781255"/>
    <lineage>
        <taxon>Bacteria</taxon>
        <taxon>Bacillati</taxon>
        <taxon>Cyanobacteriota</taxon>
        <taxon>Cyanophyceae</taxon>
        <taxon>Desertifilales</taxon>
        <taxon>Desertifilaceae</taxon>
        <taxon>Desertifilum</taxon>
    </lineage>
</organism>
<dbReference type="InterPro" id="IPR025455">
    <property type="entry name" value="DUF4276"/>
</dbReference>
<gene>
    <name evidence="1" type="ORF">BH720_00445</name>
</gene>
<dbReference type="OrthoDB" id="9801478at2"/>
<evidence type="ECO:0008006" key="2">
    <source>
        <dbReference type="Google" id="ProtNLM"/>
    </source>
</evidence>
<accession>A0A1E5QR79</accession>
<dbReference type="Pfam" id="PF14103">
    <property type="entry name" value="DUF4276"/>
    <property type="match status" value="1"/>
</dbReference>
<proteinExistence type="predicted"/>
<evidence type="ECO:0000313" key="1">
    <source>
        <dbReference type="EMBL" id="OEJ77180.1"/>
    </source>
</evidence>